<dbReference type="EC" id="3.1.26.4" evidence="4"/>
<feature type="coiled-coil region" evidence="1">
    <location>
        <begin position="252"/>
        <end position="279"/>
    </location>
</feature>
<comment type="caution">
    <text evidence="4">The sequence shown here is derived from an EMBL/GenBank/DDBJ whole genome shotgun (WGS) entry which is preliminary data.</text>
</comment>
<dbReference type="PROSITE" id="PS50879">
    <property type="entry name" value="RNASE_H_1"/>
    <property type="match status" value="1"/>
</dbReference>
<keyword evidence="1" id="KW-0175">Coiled coil</keyword>
<reference evidence="5" key="1">
    <citation type="journal article" date="2018" name="Nat. Plants">
        <title>Whole-genome landscape of Medicago truncatula symbiotic genes.</title>
        <authorList>
            <person name="Pecrix Y."/>
            <person name="Staton S.E."/>
            <person name="Sallet E."/>
            <person name="Lelandais-Briere C."/>
            <person name="Moreau S."/>
            <person name="Carrere S."/>
            <person name="Blein T."/>
            <person name="Jardinaud M.F."/>
            <person name="Latrasse D."/>
            <person name="Zouine M."/>
            <person name="Zahm M."/>
            <person name="Kreplak J."/>
            <person name="Mayjonade B."/>
            <person name="Satge C."/>
            <person name="Perez M."/>
            <person name="Cauet S."/>
            <person name="Marande W."/>
            <person name="Chantry-Darmon C."/>
            <person name="Lopez-Roques C."/>
            <person name="Bouchez O."/>
            <person name="Berard A."/>
            <person name="Debelle F."/>
            <person name="Munos S."/>
            <person name="Bendahmane A."/>
            <person name="Berges H."/>
            <person name="Niebel A."/>
            <person name="Buitink J."/>
            <person name="Frugier F."/>
            <person name="Benhamed M."/>
            <person name="Crespi M."/>
            <person name="Gouzy J."/>
            <person name="Gamas P."/>
        </authorList>
    </citation>
    <scope>NUCLEOTIDE SEQUENCE [LARGE SCALE GENOMIC DNA]</scope>
    <source>
        <strain evidence="5">cv. Jemalong A17</strain>
    </source>
</reference>
<proteinExistence type="predicted"/>
<dbReference type="Proteomes" id="UP000265566">
    <property type="component" value="Chromosome 6"/>
</dbReference>
<evidence type="ECO:0000256" key="2">
    <source>
        <dbReference type="SAM" id="MobiDB-lite"/>
    </source>
</evidence>
<evidence type="ECO:0000313" key="4">
    <source>
        <dbReference type="EMBL" id="RHN49888.1"/>
    </source>
</evidence>
<name>A0A396HB38_MEDTR</name>
<dbReference type="Gramene" id="rna34115">
    <property type="protein sequence ID" value="RHN49888.1"/>
    <property type="gene ID" value="gene34115"/>
</dbReference>
<dbReference type="InterPro" id="IPR004330">
    <property type="entry name" value="FAR1_DNA_bnd_dom"/>
</dbReference>
<evidence type="ECO:0000256" key="1">
    <source>
        <dbReference type="SAM" id="Coils"/>
    </source>
</evidence>
<evidence type="ECO:0000313" key="5">
    <source>
        <dbReference type="Proteomes" id="UP000265566"/>
    </source>
</evidence>
<dbReference type="CDD" id="cd09279">
    <property type="entry name" value="RNase_HI_like"/>
    <property type="match status" value="1"/>
</dbReference>
<feature type="domain" description="RNase H type-1" evidence="3">
    <location>
        <begin position="316"/>
        <end position="463"/>
    </location>
</feature>
<dbReference type="InterPro" id="IPR002156">
    <property type="entry name" value="RNaseH_domain"/>
</dbReference>
<evidence type="ECO:0000259" key="3">
    <source>
        <dbReference type="PROSITE" id="PS50879"/>
    </source>
</evidence>
<accession>A0A396HB38</accession>
<sequence>MDSSKNSVDCDAIRDEGIEVDNSNDNEGIEVDNSNDNEGMEVDNSNDNEGIEVDNSNDNEVIEVDNSNDNEVIEVDNCNDDEARWKPETGMCFSCIDDVKTFYGEYALKKGFRWKIRTSRKGDNGEICYVILACSREGSRLSKNSLQTLPSKEKNCPAKICIKLEDDGLWYIKRFESSHSHETTPTKARLFKANRKMNLRVKRAIQSNDDPGVRIKKTFQPLVKDVGAHEITPFCKRDMGNYVNKERHAIGKEDNNTRMMELEAEVKRISERMEKYHSELLEKMEWMNVKINRITDAFGTLQGYSHGTQSQVKPTKQQLSCILEFGGVSMGVEFGDLNINRGPAGAGALLLAEDGSLLYGFRQGLGHQTKESAEYRALLLGLKHASMKGFKYVTAKGDSELVINQILDPWKIKDEHLKKLCAEALELSDNFHSFRIQHISRERNYGAVRNANRAINLTDGQVEENHMH</sequence>
<dbReference type="Gene3D" id="3.30.420.10">
    <property type="entry name" value="Ribonuclease H-like superfamily/Ribonuclease H"/>
    <property type="match status" value="1"/>
</dbReference>
<dbReference type="InterPro" id="IPR036397">
    <property type="entry name" value="RNaseH_sf"/>
</dbReference>
<dbReference type="Pfam" id="PF03101">
    <property type="entry name" value="FAR1"/>
    <property type="match status" value="1"/>
</dbReference>
<dbReference type="FunFam" id="3.30.420.10:FF:000076">
    <property type="entry name" value="RBR-type E3 ubiquitin transferase"/>
    <property type="match status" value="1"/>
</dbReference>
<dbReference type="PANTHER" id="PTHR46328">
    <property type="entry name" value="FAR-RED IMPAIRED RESPONSIVE (FAR1) FAMILY PROTEIN-RELATED"/>
    <property type="match status" value="1"/>
</dbReference>
<dbReference type="GO" id="GO:0003676">
    <property type="term" value="F:nucleic acid binding"/>
    <property type="evidence" value="ECO:0007669"/>
    <property type="project" value="InterPro"/>
</dbReference>
<dbReference type="AlphaFoldDB" id="A0A396HB38"/>
<feature type="compositionally biased region" description="Acidic residues" evidence="2">
    <location>
        <begin position="18"/>
        <end position="54"/>
    </location>
</feature>
<keyword evidence="4" id="KW-0378">Hydrolase</keyword>
<dbReference type="GO" id="GO:0004523">
    <property type="term" value="F:RNA-DNA hybrid ribonuclease activity"/>
    <property type="evidence" value="ECO:0007669"/>
    <property type="project" value="UniProtKB-EC"/>
</dbReference>
<protein>
    <submittedName>
        <fullName evidence="4">Putative ribonuclease H transcription factor FAR family</fullName>
        <ecNumber evidence="4">3.1.26.4</ecNumber>
    </submittedName>
</protein>
<dbReference type="SUPFAM" id="SSF53098">
    <property type="entry name" value="Ribonuclease H-like"/>
    <property type="match status" value="1"/>
</dbReference>
<gene>
    <name evidence="4" type="ORF">MtrunA17_Chr6g0451441</name>
</gene>
<dbReference type="OrthoDB" id="1416016at2759"/>
<organism evidence="4 5">
    <name type="scientific">Medicago truncatula</name>
    <name type="common">Barrel medic</name>
    <name type="synonym">Medicago tribuloides</name>
    <dbReference type="NCBI Taxonomy" id="3880"/>
    <lineage>
        <taxon>Eukaryota</taxon>
        <taxon>Viridiplantae</taxon>
        <taxon>Streptophyta</taxon>
        <taxon>Embryophyta</taxon>
        <taxon>Tracheophyta</taxon>
        <taxon>Spermatophyta</taxon>
        <taxon>Magnoliopsida</taxon>
        <taxon>eudicotyledons</taxon>
        <taxon>Gunneridae</taxon>
        <taxon>Pentapetalae</taxon>
        <taxon>rosids</taxon>
        <taxon>fabids</taxon>
        <taxon>Fabales</taxon>
        <taxon>Fabaceae</taxon>
        <taxon>Papilionoideae</taxon>
        <taxon>50 kb inversion clade</taxon>
        <taxon>NPAAA clade</taxon>
        <taxon>Hologalegina</taxon>
        <taxon>IRL clade</taxon>
        <taxon>Trifolieae</taxon>
        <taxon>Medicago</taxon>
    </lineage>
</organism>
<dbReference type="PANTHER" id="PTHR46328:SF35">
    <property type="entry name" value="PROTEIN FAR1-RELATED SEQUENCE 5-LIKE"/>
    <property type="match status" value="1"/>
</dbReference>
<dbReference type="EMBL" id="PSQE01000006">
    <property type="protein sequence ID" value="RHN49888.1"/>
    <property type="molecule type" value="Genomic_DNA"/>
</dbReference>
<dbReference type="Pfam" id="PF13456">
    <property type="entry name" value="RVT_3"/>
    <property type="match status" value="1"/>
</dbReference>
<feature type="region of interest" description="Disordered" evidence="2">
    <location>
        <begin position="1"/>
        <end position="54"/>
    </location>
</feature>
<dbReference type="InterPro" id="IPR012337">
    <property type="entry name" value="RNaseH-like_sf"/>
</dbReference>